<proteinExistence type="predicted"/>
<keyword evidence="1" id="KW-0472">Membrane</keyword>
<sequence>MNIFHMFYPESTEKIRNWIKIDPTKIIPCQKENSEYVINQVREPRPYVRYLNGCLFLYLFDSGAMKNVIFAGCLFAGFSHCLFRTMKIKGC</sequence>
<dbReference type="EMBL" id="PDCK01000039">
    <property type="protein sequence ID" value="PRQ56106.1"/>
    <property type="molecule type" value="Genomic_DNA"/>
</dbReference>
<organism evidence="2 3">
    <name type="scientific">Rosa chinensis</name>
    <name type="common">China rose</name>
    <dbReference type="NCBI Taxonomy" id="74649"/>
    <lineage>
        <taxon>Eukaryota</taxon>
        <taxon>Viridiplantae</taxon>
        <taxon>Streptophyta</taxon>
        <taxon>Embryophyta</taxon>
        <taxon>Tracheophyta</taxon>
        <taxon>Spermatophyta</taxon>
        <taxon>Magnoliopsida</taxon>
        <taxon>eudicotyledons</taxon>
        <taxon>Gunneridae</taxon>
        <taxon>Pentapetalae</taxon>
        <taxon>rosids</taxon>
        <taxon>fabids</taxon>
        <taxon>Rosales</taxon>
        <taxon>Rosaceae</taxon>
        <taxon>Rosoideae</taxon>
        <taxon>Rosoideae incertae sedis</taxon>
        <taxon>Rosa</taxon>
    </lineage>
</organism>
<reference evidence="2 3" key="1">
    <citation type="journal article" date="2018" name="Nat. Genet.">
        <title>The Rosa genome provides new insights in the design of modern roses.</title>
        <authorList>
            <person name="Bendahmane M."/>
        </authorList>
    </citation>
    <scope>NUCLEOTIDE SEQUENCE [LARGE SCALE GENOMIC DNA]</scope>
    <source>
        <strain evidence="3">cv. Old Blush</strain>
    </source>
</reference>
<dbReference type="AlphaFoldDB" id="A0A2P6SBQ6"/>
<evidence type="ECO:0000313" key="2">
    <source>
        <dbReference type="EMBL" id="PRQ56106.1"/>
    </source>
</evidence>
<comment type="caution">
    <text evidence="2">The sequence shown here is derived from an EMBL/GenBank/DDBJ whole genome shotgun (WGS) entry which is preliminary data.</text>
</comment>
<gene>
    <name evidence="2" type="ORF">RchiOBHm_Chr1g0332121</name>
</gene>
<keyword evidence="3" id="KW-1185">Reference proteome</keyword>
<dbReference type="Gramene" id="PRQ56106">
    <property type="protein sequence ID" value="PRQ56106"/>
    <property type="gene ID" value="RchiOBHm_Chr1g0332121"/>
</dbReference>
<keyword evidence="1" id="KW-1133">Transmembrane helix</keyword>
<protein>
    <submittedName>
        <fullName evidence="2">Uncharacterized protein</fullName>
    </submittedName>
</protein>
<dbReference type="Proteomes" id="UP000238479">
    <property type="component" value="Chromosome 1"/>
</dbReference>
<keyword evidence="1" id="KW-0812">Transmembrane</keyword>
<evidence type="ECO:0000313" key="3">
    <source>
        <dbReference type="Proteomes" id="UP000238479"/>
    </source>
</evidence>
<evidence type="ECO:0000256" key="1">
    <source>
        <dbReference type="SAM" id="Phobius"/>
    </source>
</evidence>
<name>A0A2P6SBQ6_ROSCH</name>
<feature type="transmembrane region" description="Helical" evidence="1">
    <location>
        <begin position="64"/>
        <end position="83"/>
    </location>
</feature>
<accession>A0A2P6SBQ6</accession>